<accession>A0A4Q2EIG7</accession>
<gene>
    <name evidence="1" type="ORF">C1706_04870</name>
</gene>
<evidence type="ECO:0000313" key="1">
    <source>
        <dbReference type="EMBL" id="RXW32506.1"/>
    </source>
</evidence>
<dbReference type="Proteomes" id="UP000290624">
    <property type="component" value="Unassembled WGS sequence"/>
</dbReference>
<reference evidence="1 2" key="1">
    <citation type="submission" date="2018-01" db="EMBL/GenBank/DDBJ databases">
        <title>Lactibacter flavus gen. nov., sp. nov., a novel bacterium of the family Propionibacteriaceae isolated from raw milk and dairy products.</title>
        <authorList>
            <person name="Wenning M."/>
            <person name="Breitenwieser F."/>
            <person name="Huptas C."/>
            <person name="von Neubeck M."/>
            <person name="Busse H.-J."/>
            <person name="Scherer S."/>
        </authorList>
    </citation>
    <scope>NUCLEOTIDE SEQUENCE [LARGE SCALE GENOMIC DNA]</scope>
    <source>
        <strain evidence="1 2">VG341</strain>
    </source>
</reference>
<protein>
    <submittedName>
        <fullName evidence="1">Uncharacterized protein</fullName>
    </submittedName>
</protein>
<name>A0A4Q2EIG7_9ACTN</name>
<dbReference type="EMBL" id="PPCV01000003">
    <property type="protein sequence ID" value="RXW32506.1"/>
    <property type="molecule type" value="Genomic_DNA"/>
</dbReference>
<organism evidence="1 2">
    <name type="scientific">Propioniciclava flava</name>
    <dbReference type="NCBI Taxonomy" id="2072026"/>
    <lineage>
        <taxon>Bacteria</taxon>
        <taxon>Bacillati</taxon>
        <taxon>Actinomycetota</taxon>
        <taxon>Actinomycetes</taxon>
        <taxon>Propionibacteriales</taxon>
        <taxon>Propionibacteriaceae</taxon>
        <taxon>Propioniciclava</taxon>
    </lineage>
</organism>
<evidence type="ECO:0000313" key="2">
    <source>
        <dbReference type="Proteomes" id="UP000290624"/>
    </source>
</evidence>
<proteinExistence type="predicted"/>
<sequence>MVSVVGVRVVLVGVLEGRVPMPMPGPRRHGRAVLVLVVFVVRVPGVVADRLVPMGGELPRSVGVQEQGRN</sequence>
<dbReference type="AlphaFoldDB" id="A0A4Q2EIG7"/>
<comment type="caution">
    <text evidence="1">The sequence shown here is derived from an EMBL/GenBank/DDBJ whole genome shotgun (WGS) entry which is preliminary data.</text>
</comment>
<keyword evidence="2" id="KW-1185">Reference proteome</keyword>